<dbReference type="EMBL" id="JACHGK010000049">
    <property type="protein sequence ID" value="MBB6448042.1"/>
    <property type="molecule type" value="Genomic_DNA"/>
</dbReference>
<dbReference type="RefSeq" id="WP_377802156.1">
    <property type="nucleotide sequence ID" value="NZ_JBHLZA010000044.1"/>
</dbReference>
<evidence type="ECO:0000313" key="3">
    <source>
        <dbReference type="Proteomes" id="UP000531594"/>
    </source>
</evidence>
<protein>
    <submittedName>
        <fullName evidence="2">Uncharacterized protein</fullName>
    </submittedName>
</protein>
<name>A0A7X0HW83_9BACI</name>
<feature type="region of interest" description="Disordered" evidence="1">
    <location>
        <begin position="40"/>
        <end position="60"/>
    </location>
</feature>
<feature type="compositionally biased region" description="Basic and acidic residues" evidence="1">
    <location>
        <begin position="42"/>
        <end position="51"/>
    </location>
</feature>
<proteinExistence type="predicted"/>
<evidence type="ECO:0000256" key="1">
    <source>
        <dbReference type="SAM" id="MobiDB-lite"/>
    </source>
</evidence>
<comment type="caution">
    <text evidence="2">The sequence shown here is derived from an EMBL/GenBank/DDBJ whole genome shotgun (WGS) entry which is preliminary data.</text>
</comment>
<organism evidence="2 3">
    <name type="scientific">Bacillus benzoevorans</name>
    <dbReference type="NCBI Taxonomy" id="1456"/>
    <lineage>
        <taxon>Bacteria</taxon>
        <taxon>Bacillati</taxon>
        <taxon>Bacillota</taxon>
        <taxon>Bacilli</taxon>
        <taxon>Bacillales</taxon>
        <taxon>Bacillaceae</taxon>
        <taxon>Bacillus</taxon>
    </lineage>
</organism>
<evidence type="ECO:0000313" key="2">
    <source>
        <dbReference type="EMBL" id="MBB6448042.1"/>
    </source>
</evidence>
<sequence length="60" mass="7021">MSIQKPRGQIQRIGVEQKGRPYGGVLLYESVDIAEVGLVNHQTERKETEHERKRRQTRFS</sequence>
<dbReference type="AlphaFoldDB" id="A0A7X0HW83"/>
<keyword evidence="3" id="KW-1185">Reference proteome</keyword>
<reference evidence="2 3" key="1">
    <citation type="submission" date="2020-08" db="EMBL/GenBank/DDBJ databases">
        <title>Genomic Encyclopedia of Type Strains, Phase IV (KMG-IV): sequencing the most valuable type-strain genomes for metagenomic binning, comparative biology and taxonomic classification.</title>
        <authorList>
            <person name="Goeker M."/>
        </authorList>
    </citation>
    <scope>NUCLEOTIDE SEQUENCE [LARGE SCALE GENOMIC DNA]</scope>
    <source>
        <strain evidence="2 3">DSM 5391</strain>
    </source>
</reference>
<dbReference type="Proteomes" id="UP000531594">
    <property type="component" value="Unassembled WGS sequence"/>
</dbReference>
<gene>
    <name evidence="2" type="ORF">HNR53_004768</name>
</gene>
<accession>A0A7X0HW83</accession>